<name>A0A7S2WL72_9STRA</name>
<protein>
    <recommendedName>
        <fullName evidence="13">Mitochondrial carrier protein</fullName>
    </recommendedName>
</protein>
<dbReference type="EMBL" id="HBHI01025537">
    <property type="protein sequence ID" value="CAD9693123.1"/>
    <property type="molecule type" value="Transcribed_RNA"/>
</dbReference>
<evidence type="ECO:0000256" key="3">
    <source>
        <dbReference type="ARBA" id="ARBA00022448"/>
    </source>
</evidence>
<evidence type="ECO:0000256" key="5">
    <source>
        <dbReference type="ARBA" id="ARBA00022737"/>
    </source>
</evidence>
<dbReference type="GO" id="GO:0016020">
    <property type="term" value="C:membrane"/>
    <property type="evidence" value="ECO:0007669"/>
    <property type="project" value="UniProtKB-SubCell"/>
</dbReference>
<evidence type="ECO:0000256" key="2">
    <source>
        <dbReference type="ARBA" id="ARBA00006375"/>
    </source>
</evidence>
<dbReference type="InterPro" id="IPR018108">
    <property type="entry name" value="MCP_transmembrane"/>
</dbReference>
<comment type="similarity">
    <text evidence="2 9">Belongs to the mitochondrial carrier (TC 2.A.29) family.</text>
</comment>
<dbReference type="PROSITE" id="PS51257">
    <property type="entry name" value="PROKAR_LIPOPROTEIN"/>
    <property type="match status" value="1"/>
</dbReference>
<dbReference type="AlphaFoldDB" id="A0A7S2WL72"/>
<keyword evidence="4 8" id="KW-0812">Transmembrane</keyword>
<feature type="repeat" description="Solcar" evidence="8">
    <location>
        <begin position="310"/>
        <end position="399"/>
    </location>
</feature>
<evidence type="ECO:0000256" key="10">
    <source>
        <dbReference type="SAM" id="MobiDB-lite"/>
    </source>
</evidence>
<sequence>MTRSLFNDVSLLVSLVVCWTIVIGCCHVEASMKNNAWSIGARSGMAKWTDSVNMMKRSSMIVAKSSTNSNQSYASSRLSRQEESLVAPSPPVQEESKYKEENASLSRGGAAEVVRRLYFWENMVCGAVSRSCAQTMMHPANTMKTLLQSNRDGSGANTILKLIQPENWKLLSRGAGAQLVMSIPHGAVNFAVLEYVRRQMNNLVQNKLEPEFARRVGPGLDFASSCISTIACSIVSTPQMMITDNIMAGTYPNLFAAVRGLATSSENNMVAGFYRGWWPGLAGKIPSYALTWTFFQQLKDAQLRIYQRPPKDYENSIMGCLASGTTVCIMIPMDTIKTRLVTQANYPHLIPYKGIADCASRVLKEEGVGAFYRGLTPRLMSVVPMIGIQFGIYEYMKKFMLTRQTNINHVPQQKQTSPTIQLRKREKILLLLKRPRTEDEQRDLEAIAMEVGADDDQPFPVPQRHDEVADYKSNYKKKNKKLKNR</sequence>
<dbReference type="PRINTS" id="PR00926">
    <property type="entry name" value="MITOCARRIER"/>
</dbReference>
<dbReference type="InterPro" id="IPR023395">
    <property type="entry name" value="MCP_dom_sf"/>
</dbReference>
<keyword evidence="3 9" id="KW-0813">Transport</keyword>
<comment type="subcellular location">
    <subcellularLocation>
        <location evidence="1">Membrane</location>
        <topology evidence="1">Multi-pass membrane protein</topology>
    </subcellularLocation>
</comment>
<feature type="repeat" description="Solcar" evidence="8">
    <location>
        <begin position="117"/>
        <end position="199"/>
    </location>
</feature>
<evidence type="ECO:0000256" key="9">
    <source>
        <dbReference type="RuleBase" id="RU000488"/>
    </source>
</evidence>
<keyword evidence="11" id="KW-0732">Signal</keyword>
<dbReference type="PROSITE" id="PS50920">
    <property type="entry name" value="SOLCAR"/>
    <property type="match status" value="3"/>
</dbReference>
<reference evidence="12" key="1">
    <citation type="submission" date="2021-01" db="EMBL/GenBank/DDBJ databases">
        <authorList>
            <person name="Corre E."/>
            <person name="Pelletier E."/>
            <person name="Niang G."/>
            <person name="Scheremetjew M."/>
            <person name="Finn R."/>
            <person name="Kale V."/>
            <person name="Holt S."/>
            <person name="Cochrane G."/>
            <person name="Meng A."/>
            <person name="Brown T."/>
            <person name="Cohen L."/>
        </authorList>
    </citation>
    <scope>NUCLEOTIDE SEQUENCE</scope>
    <source>
        <strain evidence="12">CCMP1452</strain>
    </source>
</reference>
<keyword evidence="7 8" id="KW-0472">Membrane</keyword>
<evidence type="ECO:0000256" key="4">
    <source>
        <dbReference type="ARBA" id="ARBA00022692"/>
    </source>
</evidence>
<accession>A0A7S2WL72</accession>
<feature type="compositionally biased region" description="Basic residues" evidence="10">
    <location>
        <begin position="474"/>
        <end position="485"/>
    </location>
</feature>
<keyword evidence="5" id="KW-0677">Repeat</keyword>
<dbReference type="Gene3D" id="1.50.40.10">
    <property type="entry name" value="Mitochondrial carrier domain"/>
    <property type="match status" value="1"/>
</dbReference>
<feature type="region of interest" description="Disordered" evidence="10">
    <location>
        <begin position="64"/>
        <end position="101"/>
    </location>
</feature>
<feature type="compositionally biased region" description="Low complexity" evidence="10">
    <location>
        <begin position="65"/>
        <end position="76"/>
    </location>
</feature>
<feature type="region of interest" description="Disordered" evidence="10">
    <location>
        <begin position="451"/>
        <end position="485"/>
    </location>
</feature>
<evidence type="ECO:0008006" key="13">
    <source>
        <dbReference type="Google" id="ProtNLM"/>
    </source>
</evidence>
<organism evidence="12">
    <name type="scientific">Eucampia antarctica</name>
    <dbReference type="NCBI Taxonomy" id="49252"/>
    <lineage>
        <taxon>Eukaryota</taxon>
        <taxon>Sar</taxon>
        <taxon>Stramenopiles</taxon>
        <taxon>Ochrophyta</taxon>
        <taxon>Bacillariophyta</taxon>
        <taxon>Mediophyceae</taxon>
        <taxon>Biddulphiophycidae</taxon>
        <taxon>Hemiaulales</taxon>
        <taxon>Hemiaulaceae</taxon>
        <taxon>Eucampia</taxon>
    </lineage>
</organism>
<dbReference type="PANTHER" id="PTHR45667">
    <property type="entry name" value="S-ADENOSYLMETHIONINE MITOCHONDRIAL CARRIER PROTEIN"/>
    <property type="match status" value="1"/>
</dbReference>
<proteinExistence type="inferred from homology"/>
<evidence type="ECO:0000256" key="1">
    <source>
        <dbReference type="ARBA" id="ARBA00004141"/>
    </source>
</evidence>
<keyword evidence="6" id="KW-1133">Transmembrane helix</keyword>
<evidence type="ECO:0000256" key="8">
    <source>
        <dbReference type="PROSITE-ProRule" id="PRU00282"/>
    </source>
</evidence>
<dbReference type="GO" id="GO:0055085">
    <property type="term" value="P:transmembrane transport"/>
    <property type="evidence" value="ECO:0007669"/>
    <property type="project" value="InterPro"/>
</dbReference>
<evidence type="ECO:0000256" key="11">
    <source>
        <dbReference type="SAM" id="SignalP"/>
    </source>
</evidence>
<gene>
    <name evidence="12" type="ORF">EANT1437_LOCUS13092</name>
</gene>
<feature type="repeat" description="Solcar" evidence="8">
    <location>
        <begin position="216"/>
        <end position="301"/>
    </location>
</feature>
<evidence type="ECO:0000256" key="7">
    <source>
        <dbReference type="ARBA" id="ARBA00023136"/>
    </source>
</evidence>
<dbReference type="Pfam" id="PF00153">
    <property type="entry name" value="Mito_carr"/>
    <property type="match status" value="3"/>
</dbReference>
<feature type="chain" id="PRO_5031529281" description="Mitochondrial carrier protein" evidence="11">
    <location>
        <begin position="27"/>
        <end position="485"/>
    </location>
</feature>
<evidence type="ECO:0000256" key="6">
    <source>
        <dbReference type="ARBA" id="ARBA00022989"/>
    </source>
</evidence>
<feature type="signal peptide" evidence="11">
    <location>
        <begin position="1"/>
        <end position="26"/>
    </location>
</feature>
<dbReference type="InterPro" id="IPR002067">
    <property type="entry name" value="MCP"/>
</dbReference>
<dbReference type="SUPFAM" id="SSF103506">
    <property type="entry name" value="Mitochondrial carrier"/>
    <property type="match status" value="1"/>
</dbReference>
<evidence type="ECO:0000313" key="12">
    <source>
        <dbReference type="EMBL" id="CAD9693123.1"/>
    </source>
</evidence>